<dbReference type="AlphaFoldDB" id="A0A1M6P1R6"/>
<gene>
    <name evidence="1" type="ORF">SAMN02745123_00404</name>
</gene>
<sequence length="179" mass="20496">MAEIPEILSVVPVLDHRLNIEFGSGSLLDLDMRHCMRTNRYYNLNKPEVFRAVVTDGDKLIFVPDDVFTPDIFPREAVNMALRKRYHDPIVFLQVQPLENSCIRLEMATGSVLLLNLENHRRTNRYRVLQNEELFRSVRAAGESLVFGTAEGGKTLRISEDELTHLMLSVPDQEEGLSE</sequence>
<dbReference type="EMBL" id="FRAR01000005">
    <property type="protein sequence ID" value="SHK01876.1"/>
    <property type="molecule type" value="Genomic_DNA"/>
</dbReference>
<keyword evidence="2" id="KW-1185">Reference proteome</keyword>
<protein>
    <submittedName>
        <fullName evidence="1">Uncharacterized protein</fullName>
    </submittedName>
</protein>
<dbReference type="RefSeq" id="WP_072910613.1">
    <property type="nucleotide sequence ID" value="NZ_FRAR01000005.1"/>
</dbReference>
<evidence type="ECO:0000313" key="2">
    <source>
        <dbReference type="Proteomes" id="UP000183997"/>
    </source>
</evidence>
<dbReference type="SUPFAM" id="SSF143880">
    <property type="entry name" value="NE0471 N-terminal domain-like"/>
    <property type="match status" value="2"/>
</dbReference>
<dbReference type="InterPro" id="IPR036782">
    <property type="entry name" value="NE0471-like_N"/>
</dbReference>
<accession>A0A1M6P1R6</accession>
<dbReference type="STRING" id="1121421.SAMN02745123_00404"/>
<name>A0A1M6P1R6_9FIRM</name>
<proteinExistence type="predicted"/>
<reference evidence="2" key="1">
    <citation type="submission" date="2016-11" db="EMBL/GenBank/DDBJ databases">
        <authorList>
            <person name="Varghese N."/>
            <person name="Submissions S."/>
        </authorList>
    </citation>
    <scope>NUCLEOTIDE SEQUENCE [LARGE SCALE GENOMIC DNA]</scope>
    <source>
        <strain evidence="2">DSM 10349</strain>
    </source>
</reference>
<organism evidence="1 2">
    <name type="scientific">Desulforamulus aeronauticus DSM 10349</name>
    <dbReference type="NCBI Taxonomy" id="1121421"/>
    <lineage>
        <taxon>Bacteria</taxon>
        <taxon>Bacillati</taxon>
        <taxon>Bacillota</taxon>
        <taxon>Clostridia</taxon>
        <taxon>Eubacteriales</taxon>
        <taxon>Peptococcaceae</taxon>
        <taxon>Desulforamulus</taxon>
    </lineage>
</organism>
<dbReference type="Proteomes" id="UP000183997">
    <property type="component" value="Unassembled WGS sequence"/>
</dbReference>
<evidence type="ECO:0000313" key="1">
    <source>
        <dbReference type="EMBL" id="SHK01876.1"/>
    </source>
</evidence>
<dbReference type="OrthoDB" id="2085102at2"/>